<sequence>MALSRRLRALGFRAGYARPPTVHDFRAENQPYSTAQMIKHAGQRDTNTYNNHYMPNNSGTDSQASSFGIEVRSVVNNLFRGLTVARNPHLAQSLPAEKREALHTSLKFLAIEEELMNLRGRESKKSTSRRKQLYEKKQKLADQELRE</sequence>
<dbReference type="EMBL" id="JAAOAR010000072">
    <property type="protein sequence ID" value="KAF5601402.1"/>
    <property type="molecule type" value="Genomic_DNA"/>
</dbReference>
<dbReference type="PANTHER" id="PTHR37535:SF3">
    <property type="entry name" value="FLUG DOMAIN-CONTAINING PROTEIN"/>
    <property type="match status" value="1"/>
</dbReference>
<accession>A0A8H5PS25</accession>
<evidence type="ECO:0000313" key="3">
    <source>
        <dbReference type="Proteomes" id="UP000544095"/>
    </source>
</evidence>
<feature type="region of interest" description="Disordered" evidence="1">
    <location>
        <begin position="121"/>
        <end position="147"/>
    </location>
</feature>
<evidence type="ECO:0000256" key="1">
    <source>
        <dbReference type="SAM" id="MobiDB-lite"/>
    </source>
</evidence>
<organism evidence="2 3">
    <name type="scientific">Fusarium pseudoanthophilum</name>
    <dbReference type="NCBI Taxonomy" id="48495"/>
    <lineage>
        <taxon>Eukaryota</taxon>
        <taxon>Fungi</taxon>
        <taxon>Dikarya</taxon>
        <taxon>Ascomycota</taxon>
        <taxon>Pezizomycotina</taxon>
        <taxon>Sordariomycetes</taxon>
        <taxon>Hypocreomycetidae</taxon>
        <taxon>Hypocreales</taxon>
        <taxon>Nectriaceae</taxon>
        <taxon>Fusarium</taxon>
        <taxon>Fusarium fujikuroi species complex</taxon>
    </lineage>
</organism>
<dbReference type="Proteomes" id="UP000544095">
    <property type="component" value="Unassembled WGS sequence"/>
</dbReference>
<dbReference type="PANTHER" id="PTHR37535">
    <property type="entry name" value="FLUG DOMAIN PROTEIN"/>
    <property type="match status" value="1"/>
</dbReference>
<feature type="compositionally biased region" description="Basic and acidic residues" evidence="1">
    <location>
        <begin position="132"/>
        <end position="147"/>
    </location>
</feature>
<gene>
    <name evidence="2" type="ORF">FPANT_1773</name>
</gene>
<comment type="caution">
    <text evidence="2">The sequence shown here is derived from an EMBL/GenBank/DDBJ whole genome shotgun (WGS) entry which is preliminary data.</text>
</comment>
<name>A0A8H5PS25_9HYPO</name>
<protein>
    <submittedName>
        <fullName evidence="2">Uncharacterized protein</fullName>
    </submittedName>
</protein>
<dbReference type="AlphaFoldDB" id="A0A8H5PS25"/>
<evidence type="ECO:0000313" key="2">
    <source>
        <dbReference type="EMBL" id="KAF5601402.1"/>
    </source>
</evidence>
<keyword evidence="3" id="KW-1185">Reference proteome</keyword>
<reference evidence="2 3" key="1">
    <citation type="submission" date="2020-05" db="EMBL/GenBank/DDBJ databases">
        <title>Identification and distribution of gene clusters putatively required for synthesis of sphingolipid metabolism inhibitors in phylogenetically diverse species of the filamentous fungus Fusarium.</title>
        <authorList>
            <person name="Kim H.-S."/>
            <person name="Busman M."/>
            <person name="Brown D.W."/>
            <person name="Divon H."/>
            <person name="Uhlig S."/>
            <person name="Proctor R.H."/>
        </authorList>
    </citation>
    <scope>NUCLEOTIDE SEQUENCE [LARGE SCALE GENOMIC DNA]</scope>
    <source>
        <strain evidence="2 3">NRRL 25211</strain>
    </source>
</reference>
<proteinExistence type="predicted"/>